<dbReference type="CDD" id="cd18787">
    <property type="entry name" value="SF2_C_DEAD"/>
    <property type="match status" value="1"/>
</dbReference>
<dbReference type="InterPro" id="IPR014001">
    <property type="entry name" value="Helicase_ATP-bd"/>
</dbReference>
<dbReference type="InterPro" id="IPR000629">
    <property type="entry name" value="RNA-helicase_DEAD-box_CS"/>
</dbReference>
<evidence type="ECO:0000256" key="4">
    <source>
        <dbReference type="ARBA" id="ARBA00022741"/>
    </source>
</evidence>
<dbReference type="SUPFAM" id="SSF52540">
    <property type="entry name" value="P-loop containing nucleoside triphosphate hydrolases"/>
    <property type="match status" value="2"/>
</dbReference>
<feature type="compositionally biased region" description="Basic residues" evidence="15">
    <location>
        <begin position="11"/>
        <end position="22"/>
    </location>
</feature>
<name>A0A642VBA6_9ASCO</name>
<evidence type="ECO:0000256" key="13">
    <source>
        <dbReference type="PROSITE-ProRule" id="PRU00552"/>
    </source>
</evidence>
<keyword evidence="4 14" id="KW-0547">Nucleotide-binding</keyword>
<dbReference type="InterPro" id="IPR044765">
    <property type="entry name" value="DDX47/Rrp3_DEADc"/>
</dbReference>
<evidence type="ECO:0000259" key="16">
    <source>
        <dbReference type="PROSITE" id="PS51192"/>
    </source>
</evidence>
<evidence type="ECO:0000256" key="5">
    <source>
        <dbReference type="ARBA" id="ARBA00022801"/>
    </source>
</evidence>
<feature type="compositionally biased region" description="Basic residues" evidence="15">
    <location>
        <begin position="487"/>
        <end position="497"/>
    </location>
</feature>
<comment type="similarity">
    <text evidence="10">Belongs to the DEAD box helicase family. DDX47/RRP3 subfamily.</text>
</comment>
<dbReference type="CDD" id="cd17954">
    <property type="entry name" value="DEADc_DDX47"/>
    <property type="match status" value="1"/>
</dbReference>
<dbReference type="GO" id="GO:0005524">
    <property type="term" value="F:ATP binding"/>
    <property type="evidence" value="ECO:0007669"/>
    <property type="project" value="UniProtKB-KW"/>
</dbReference>
<proteinExistence type="inferred from homology"/>
<dbReference type="PANTHER" id="PTHR47959">
    <property type="entry name" value="ATP-DEPENDENT RNA HELICASE RHLE-RELATED"/>
    <property type="match status" value="1"/>
</dbReference>
<keyword evidence="7 14" id="KW-0067">ATP-binding</keyword>
<gene>
    <name evidence="19" type="ORF">TRICI_000849</name>
</gene>
<dbReference type="PROSITE" id="PS51194">
    <property type="entry name" value="HELICASE_CTER"/>
    <property type="match status" value="1"/>
</dbReference>
<evidence type="ECO:0000313" key="20">
    <source>
        <dbReference type="Proteomes" id="UP000761534"/>
    </source>
</evidence>
<dbReference type="GO" id="GO:0006364">
    <property type="term" value="P:rRNA processing"/>
    <property type="evidence" value="ECO:0007669"/>
    <property type="project" value="UniProtKB-KW"/>
</dbReference>
<feature type="domain" description="Helicase ATP-binding" evidence="16">
    <location>
        <begin position="119"/>
        <end position="290"/>
    </location>
</feature>
<dbReference type="OrthoDB" id="10261904at2759"/>
<feature type="domain" description="Helicase C-terminal" evidence="17">
    <location>
        <begin position="317"/>
        <end position="464"/>
    </location>
</feature>
<evidence type="ECO:0000313" key="19">
    <source>
        <dbReference type="EMBL" id="KAA8917009.1"/>
    </source>
</evidence>
<evidence type="ECO:0000256" key="6">
    <source>
        <dbReference type="ARBA" id="ARBA00022806"/>
    </source>
</evidence>
<feature type="short sequence motif" description="Q motif" evidence="13">
    <location>
        <begin position="88"/>
        <end position="116"/>
    </location>
</feature>
<dbReference type="VEuPathDB" id="FungiDB:TRICI_000849"/>
<dbReference type="EMBL" id="SWFS01000071">
    <property type="protein sequence ID" value="KAA8917009.1"/>
    <property type="molecule type" value="Genomic_DNA"/>
</dbReference>
<keyword evidence="5 14" id="KW-0378">Hydrolase</keyword>
<dbReference type="InterPro" id="IPR050079">
    <property type="entry name" value="DEAD_box_RNA_helicase"/>
</dbReference>
<keyword evidence="20" id="KW-1185">Reference proteome</keyword>
<dbReference type="InterPro" id="IPR027417">
    <property type="entry name" value="P-loop_NTPase"/>
</dbReference>
<dbReference type="GO" id="GO:0003724">
    <property type="term" value="F:RNA helicase activity"/>
    <property type="evidence" value="ECO:0007669"/>
    <property type="project" value="InterPro"/>
</dbReference>
<dbReference type="PROSITE" id="PS51195">
    <property type="entry name" value="Q_MOTIF"/>
    <property type="match status" value="1"/>
</dbReference>
<evidence type="ECO:0000259" key="17">
    <source>
        <dbReference type="PROSITE" id="PS51194"/>
    </source>
</evidence>
<evidence type="ECO:0000256" key="10">
    <source>
        <dbReference type="ARBA" id="ARBA00024350"/>
    </source>
</evidence>
<keyword evidence="2" id="KW-0690">Ribosome biogenesis</keyword>
<comment type="caution">
    <text evidence="19">The sequence shown here is derived from an EMBL/GenBank/DDBJ whole genome shotgun (WGS) entry which is preliminary data.</text>
</comment>
<sequence length="506" mass="56283">MASVTVGKDPKRSKWGKSKSKGIVKDKPSKEERRRMRQAAAEKQNDDDSVDLEEAPEDKPQTKKDTEEEEEGVDKLENEEKKETPTASSFTELGIIPELQEACDQLGYEKPTPIQTQSIPAALEGRDVMGFAATGSGKTAAFALPLLQSLYENPSPFFGCVLAPTRELAYQIAEQFNALGGFMGLRTTVIIGGEDMMKQSLSLSKKPHVIVATPGRLLDHLEKTKGFSLRTLKFLILDEADRLLDLDFTEPINRILKIIPQQRRTFLFSATPTKKVEQLQRASLANPVRISVSSRITTVETLKENMVITPHKLKDATLVYILSELAAGKSVIVFVQTKEEGVRLPLVLDSLGLLSIAINGDLNQSERLGALNKFRAGARKILVATNIAARGLDIPSVDMVINYSVPDNKDDYIHRVGRTARAGKAGRAITLVCQYDVPIYLQIERDVHGDKKIEELQIDKQEVALLQSSVDQAQREAKIRMKDMKDRKRGGKKSFKKKKDDLDMDD</sequence>
<keyword evidence="8" id="KW-0694">RNA-binding</keyword>
<dbReference type="InterPro" id="IPR014014">
    <property type="entry name" value="RNA_helicase_DEAD_Q_motif"/>
</dbReference>
<evidence type="ECO:0000256" key="2">
    <source>
        <dbReference type="ARBA" id="ARBA00022517"/>
    </source>
</evidence>
<dbReference type="GO" id="GO:0005829">
    <property type="term" value="C:cytosol"/>
    <property type="evidence" value="ECO:0007669"/>
    <property type="project" value="TreeGrafter"/>
</dbReference>
<reference evidence="19" key="1">
    <citation type="journal article" date="2019" name="G3 (Bethesda)">
        <title>Genome Assemblies of Two Rare Opportunistic Yeast Pathogens: Diutina rugosa (syn. Candida rugosa) and Trichomonascus ciferrii (syn. Candida ciferrii).</title>
        <authorList>
            <person name="Mixao V."/>
            <person name="Saus E."/>
            <person name="Hansen A.P."/>
            <person name="Lass-Florl C."/>
            <person name="Gabaldon T."/>
        </authorList>
    </citation>
    <scope>NUCLEOTIDE SEQUENCE</scope>
    <source>
        <strain evidence="19">CBS 4856</strain>
    </source>
</reference>
<evidence type="ECO:0000256" key="1">
    <source>
        <dbReference type="ARBA" id="ARBA00004123"/>
    </source>
</evidence>
<dbReference type="Pfam" id="PF00270">
    <property type="entry name" value="DEAD"/>
    <property type="match status" value="1"/>
</dbReference>
<dbReference type="InterPro" id="IPR001650">
    <property type="entry name" value="Helicase_C-like"/>
</dbReference>
<evidence type="ECO:0000256" key="12">
    <source>
        <dbReference type="ARBA" id="ARBA00024398"/>
    </source>
</evidence>
<protein>
    <recommendedName>
        <fullName evidence="12">ATP-dependent rRNA helicase RRP3</fullName>
    </recommendedName>
    <alternativeName>
        <fullName evidence="11">ATP-dependent rRNA helicase rrp3</fullName>
    </alternativeName>
</protein>
<feature type="compositionally biased region" description="Basic and acidic residues" evidence="15">
    <location>
        <begin position="73"/>
        <end position="84"/>
    </location>
</feature>
<feature type="compositionally biased region" description="Basic and acidic residues" evidence="15">
    <location>
        <begin position="57"/>
        <end position="66"/>
    </location>
</feature>
<evidence type="ECO:0000259" key="18">
    <source>
        <dbReference type="PROSITE" id="PS51195"/>
    </source>
</evidence>
<feature type="compositionally biased region" description="Acidic residues" evidence="15">
    <location>
        <begin position="45"/>
        <end position="56"/>
    </location>
</feature>
<keyword evidence="6 14" id="KW-0347">Helicase</keyword>
<dbReference type="SMART" id="SM00490">
    <property type="entry name" value="HELICc"/>
    <property type="match status" value="1"/>
</dbReference>
<comment type="subcellular location">
    <subcellularLocation>
        <location evidence="1">Nucleus</location>
    </subcellularLocation>
</comment>
<dbReference type="Proteomes" id="UP000761534">
    <property type="component" value="Unassembled WGS sequence"/>
</dbReference>
<evidence type="ECO:0000256" key="3">
    <source>
        <dbReference type="ARBA" id="ARBA00022552"/>
    </source>
</evidence>
<evidence type="ECO:0000256" key="8">
    <source>
        <dbReference type="ARBA" id="ARBA00022884"/>
    </source>
</evidence>
<accession>A0A642VBA6</accession>
<evidence type="ECO:0000256" key="14">
    <source>
        <dbReference type="RuleBase" id="RU000492"/>
    </source>
</evidence>
<dbReference type="SMART" id="SM00487">
    <property type="entry name" value="DEXDc"/>
    <property type="match status" value="1"/>
</dbReference>
<evidence type="ECO:0000256" key="11">
    <source>
        <dbReference type="ARBA" id="ARBA00024394"/>
    </source>
</evidence>
<feature type="compositionally biased region" description="Basic and acidic residues" evidence="15">
    <location>
        <begin position="23"/>
        <end position="34"/>
    </location>
</feature>
<feature type="region of interest" description="Disordered" evidence="15">
    <location>
        <begin position="1"/>
        <end position="94"/>
    </location>
</feature>
<dbReference type="GO" id="GO:0003723">
    <property type="term" value="F:RNA binding"/>
    <property type="evidence" value="ECO:0007669"/>
    <property type="project" value="UniProtKB-KW"/>
</dbReference>
<evidence type="ECO:0000256" key="15">
    <source>
        <dbReference type="SAM" id="MobiDB-lite"/>
    </source>
</evidence>
<dbReference type="AlphaFoldDB" id="A0A642VBA6"/>
<keyword evidence="9" id="KW-0539">Nucleus</keyword>
<evidence type="ECO:0000256" key="7">
    <source>
        <dbReference type="ARBA" id="ARBA00022840"/>
    </source>
</evidence>
<evidence type="ECO:0000256" key="9">
    <source>
        <dbReference type="ARBA" id="ARBA00023242"/>
    </source>
</evidence>
<dbReference type="InterPro" id="IPR011545">
    <property type="entry name" value="DEAD/DEAH_box_helicase_dom"/>
</dbReference>
<dbReference type="GO" id="GO:0016787">
    <property type="term" value="F:hydrolase activity"/>
    <property type="evidence" value="ECO:0007669"/>
    <property type="project" value="UniProtKB-KW"/>
</dbReference>
<dbReference type="Pfam" id="PF00271">
    <property type="entry name" value="Helicase_C"/>
    <property type="match status" value="1"/>
</dbReference>
<organism evidence="19 20">
    <name type="scientific">Trichomonascus ciferrii</name>
    <dbReference type="NCBI Taxonomy" id="44093"/>
    <lineage>
        <taxon>Eukaryota</taxon>
        <taxon>Fungi</taxon>
        <taxon>Dikarya</taxon>
        <taxon>Ascomycota</taxon>
        <taxon>Saccharomycotina</taxon>
        <taxon>Dipodascomycetes</taxon>
        <taxon>Dipodascales</taxon>
        <taxon>Trichomonascaceae</taxon>
        <taxon>Trichomonascus</taxon>
        <taxon>Trichomonascus ciferrii complex</taxon>
    </lineage>
</organism>
<dbReference type="PROSITE" id="PS00039">
    <property type="entry name" value="DEAD_ATP_HELICASE"/>
    <property type="match status" value="1"/>
</dbReference>
<dbReference type="Gene3D" id="3.40.50.300">
    <property type="entry name" value="P-loop containing nucleotide triphosphate hydrolases"/>
    <property type="match status" value="2"/>
</dbReference>
<dbReference type="GO" id="GO:0005634">
    <property type="term" value="C:nucleus"/>
    <property type="evidence" value="ECO:0007669"/>
    <property type="project" value="UniProtKB-SubCell"/>
</dbReference>
<dbReference type="PANTHER" id="PTHR47959:SF24">
    <property type="entry name" value="ATP-DEPENDENT RNA HELICASE"/>
    <property type="match status" value="1"/>
</dbReference>
<dbReference type="PROSITE" id="PS51192">
    <property type="entry name" value="HELICASE_ATP_BIND_1"/>
    <property type="match status" value="1"/>
</dbReference>
<feature type="region of interest" description="Disordered" evidence="15">
    <location>
        <begin position="479"/>
        <end position="506"/>
    </location>
</feature>
<feature type="domain" description="DEAD-box RNA helicase Q" evidence="18">
    <location>
        <begin position="88"/>
        <end position="116"/>
    </location>
</feature>
<keyword evidence="3" id="KW-0698">rRNA processing</keyword>